<evidence type="ECO:0000313" key="2">
    <source>
        <dbReference type="Proteomes" id="UP000032360"/>
    </source>
</evidence>
<proteinExistence type="predicted"/>
<accession>A0A0D8HI80</accession>
<dbReference type="Proteomes" id="UP000032360">
    <property type="component" value="Unassembled WGS sequence"/>
</dbReference>
<protein>
    <submittedName>
        <fullName evidence="1">Uncharacterized protein</fullName>
    </submittedName>
</protein>
<comment type="caution">
    <text evidence="1">The sequence shown here is derived from an EMBL/GenBank/DDBJ whole genome shotgun (WGS) entry which is preliminary data.</text>
</comment>
<dbReference type="EMBL" id="JXYS01000035">
    <property type="protein sequence ID" value="KJF17559.1"/>
    <property type="molecule type" value="Genomic_DNA"/>
</dbReference>
<gene>
    <name evidence="1" type="ORF">AXFE_15460</name>
</gene>
<sequence>MTDELEPISSVDMVAAALRADTSDLNLLGQALSSKLESLLPAGMVEVRREKSLSNRFSKREGKVIALTIRTNNQVLELNQDKPGHINPQISQSVKGVVISRRSVELDDWLLALASELTALAASNANARNALINLLG</sequence>
<keyword evidence="2" id="KW-1185">Reference proteome</keyword>
<evidence type="ECO:0000313" key="1">
    <source>
        <dbReference type="EMBL" id="KJF17559.1"/>
    </source>
</evidence>
<dbReference type="RefSeq" id="WP_082058564.1">
    <property type="nucleotide sequence ID" value="NZ_JXYS01000035.1"/>
</dbReference>
<organism evidence="1 2">
    <name type="scientific">Acidithrix ferrooxidans</name>
    <dbReference type="NCBI Taxonomy" id="1280514"/>
    <lineage>
        <taxon>Bacteria</taxon>
        <taxon>Bacillati</taxon>
        <taxon>Actinomycetota</taxon>
        <taxon>Acidimicrobiia</taxon>
        <taxon>Acidimicrobiales</taxon>
        <taxon>Acidimicrobiaceae</taxon>
        <taxon>Acidithrix</taxon>
    </lineage>
</organism>
<dbReference type="AlphaFoldDB" id="A0A0D8HI80"/>
<reference evidence="1 2" key="1">
    <citation type="submission" date="2015-01" db="EMBL/GenBank/DDBJ databases">
        <title>Draft genome of the acidophilic iron oxidizer Acidithrix ferrooxidans strain Py-F3.</title>
        <authorList>
            <person name="Poehlein A."/>
            <person name="Eisen S."/>
            <person name="Schloemann M."/>
            <person name="Johnson B.D."/>
            <person name="Daniel R."/>
            <person name="Muehling M."/>
        </authorList>
    </citation>
    <scope>NUCLEOTIDE SEQUENCE [LARGE SCALE GENOMIC DNA]</scope>
    <source>
        <strain evidence="1 2">Py-F3</strain>
    </source>
</reference>
<dbReference type="STRING" id="1280514.AXFE_15460"/>
<dbReference type="OrthoDB" id="3577104at2"/>
<name>A0A0D8HI80_9ACTN</name>